<dbReference type="Proteomes" id="UP000789366">
    <property type="component" value="Unassembled WGS sequence"/>
</dbReference>
<protein>
    <submittedName>
        <fullName evidence="1">11094_t:CDS:1</fullName>
    </submittedName>
</protein>
<keyword evidence="2" id="KW-1185">Reference proteome</keyword>
<gene>
    <name evidence="1" type="ORF">SPELUC_LOCUS9233</name>
</gene>
<proteinExistence type="predicted"/>
<evidence type="ECO:0000313" key="1">
    <source>
        <dbReference type="EMBL" id="CAG8659979.1"/>
    </source>
</evidence>
<accession>A0ACA9NJL7</accession>
<evidence type="ECO:0000313" key="2">
    <source>
        <dbReference type="Proteomes" id="UP000789366"/>
    </source>
</evidence>
<name>A0ACA9NJL7_9GLOM</name>
<dbReference type="EMBL" id="CAJVPW010015209">
    <property type="protein sequence ID" value="CAG8659979.1"/>
    <property type="molecule type" value="Genomic_DNA"/>
</dbReference>
<organism evidence="1 2">
    <name type="scientific">Cetraspora pellucida</name>
    <dbReference type="NCBI Taxonomy" id="1433469"/>
    <lineage>
        <taxon>Eukaryota</taxon>
        <taxon>Fungi</taxon>
        <taxon>Fungi incertae sedis</taxon>
        <taxon>Mucoromycota</taxon>
        <taxon>Glomeromycotina</taxon>
        <taxon>Glomeromycetes</taxon>
        <taxon>Diversisporales</taxon>
        <taxon>Gigasporaceae</taxon>
        <taxon>Cetraspora</taxon>
    </lineage>
</organism>
<sequence>MTLINLHTKFSSDEKDIEENNTSTSDNQLRELIIKTLIDSLDPKDYEIEINLNLLETIMDREYESEKDEEIILSFCGKTKSMEFLAASYERTAVENSVLKEELDKKIVEHSRLTLDTAVKKSFAGISQLQKIKQEIKTLHAQINDKKSVCYECLDKGKKKVKDPNFKCVICEETKLKNKPMGDGVKRHIGNYQHKGISPFRRYPVCQQCDYFFVERPKGKAPDFIRTTSAKIISNLTNL</sequence>
<reference evidence="1" key="1">
    <citation type="submission" date="2021-06" db="EMBL/GenBank/DDBJ databases">
        <authorList>
            <person name="Kallberg Y."/>
            <person name="Tangrot J."/>
            <person name="Rosling A."/>
        </authorList>
    </citation>
    <scope>NUCLEOTIDE SEQUENCE</scope>
    <source>
        <strain evidence="1">28 12/20/2015</strain>
    </source>
</reference>
<comment type="caution">
    <text evidence="1">The sequence shown here is derived from an EMBL/GenBank/DDBJ whole genome shotgun (WGS) entry which is preliminary data.</text>
</comment>